<protein>
    <recommendedName>
        <fullName evidence="4">Bystin</fullName>
    </recommendedName>
</protein>
<dbReference type="EMBL" id="JARBHB010000012">
    <property type="protein sequence ID" value="KAJ8871152.1"/>
    <property type="molecule type" value="Genomic_DNA"/>
</dbReference>
<evidence type="ECO:0000313" key="2">
    <source>
        <dbReference type="EMBL" id="KAJ8871152.1"/>
    </source>
</evidence>
<comment type="caution">
    <text evidence="2">The sequence shown here is derived from an EMBL/GenBank/DDBJ whole genome shotgun (WGS) entry which is preliminary data.</text>
</comment>
<keyword evidence="3" id="KW-1185">Reference proteome</keyword>
<gene>
    <name evidence="2" type="ORF">PR048_027457</name>
</gene>
<proteinExistence type="inferred from homology"/>
<evidence type="ECO:0000256" key="1">
    <source>
        <dbReference type="ARBA" id="ARBA00007114"/>
    </source>
</evidence>
<dbReference type="InterPro" id="IPR007955">
    <property type="entry name" value="Bystin"/>
</dbReference>
<accession>A0ABQ9GGG8</accession>
<comment type="similarity">
    <text evidence="1">Belongs to the bystin family.</text>
</comment>
<dbReference type="PANTHER" id="PTHR12821">
    <property type="entry name" value="BYSTIN"/>
    <property type="match status" value="1"/>
</dbReference>
<organism evidence="2 3">
    <name type="scientific">Dryococelus australis</name>
    <dbReference type="NCBI Taxonomy" id="614101"/>
    <lineage>
        <taxon>Eukaryota</taxon>
        <taxon>Metazoa</taxon>
        <taxon>Ecdysozoa</taxon>
        <taxon>Arthropoda</taxon>
        <taxon>Hexapoda</taxon>
        <taxon>Insecta</taxon>
        <taxon>Pterygota</taxon>
        <taxon>Neoptera</taxon>
        <taxon>Polyneoptera</taxon>
        <taxon>Phasmatodea</taxon>
        <taxon>Verophasmatodea</taxon>
        <taxon>Anareolatae</taxon>
        <taxon>Phasmatidae</taxon>
        <taxon>Eurycanthinae</taxon>
        <taxon>Dryococelus</taxon>
    </lineage>
</organism>
<dbReference type="Pfam" id="PF05291">
    <property type="entry name" value="Bystin"/>
    <property type="match status" value="1"/>
</dbReference>
<sequence length="208" mass="24377">MYQATRIFTSNLSEKMAQRFFNLVLFPRVRDDIAEYKRLNFHLYQALRKALFKPGAFMKGLLLPLCESGTCTLREAIIIGSVVARNSIPVLHSSAAILKIAEMDYNGANSIFMRIFFDKKYALPYRVVDAVVFHFLRFQRDRRELPVLWHQALLTFVQRYKGDVSTEQRELLLELLRHQSHTTITPEIRRELQHANCRDVEMVEPMTQ</sequence>
<dbReference type="Proteomes" id="UP001159363">
    <property type="component" value="Chromosome 11"/>
</dbReference>
<dbReference type="PANTHER" id="PTHR12821:SF0">
    <property type="entry name" value="BYSTIN"/>
    <property type="match status" value="1"/>
</dbReference>
<evidence type="ECO:0008006" key="4">
    <source>
        <dbReference type="Google" id="ProtNLM"/>
    </source>
</evidence>
<evidence type="ECO:0000313" key="3">
    <source>
        <dbReference type="Proteomes" id="UP001159363"/>
    </source>
</evidence>
<reference evidence="2 3" key="1">
    <citation type="submission" date="2023-02" db="EMBL/GenBank/DDBJ databases">
        <title>LHISI_Scaffold_Assembly.</title>
        <authorList>
            <person name="Stuart O.P."/>
            <person name="Cleave R."/>
            <person name="Magrath M.J.L."/>
            <person name="Mikheyev A.S."/>
        </authorList>
    </citation>
    <scope>NUCLEOTIDE SEQUENCE [LARGE SCALE GENOMIC DNA]</scope>
    <source>
        <strain evidence="2">Daus_M_001</strain>
        <tissue evidence="2">Leg muscle</tissue>
    </source>
</reference>
<name>A0ABQ9GGG8_9NEOP</name>